<dbReference type="AlphaFoldDB" id="A0A448XNJ2"/>
<feature type="region of interest" description="Disordered" evidence="1">
    <location>
        <begin position="1"/>
        <end position="36"/>
    </location>
</feature>
<protein>
    <submittedName>
        <fullName evidence="2">Uncharacterized protein</fullName>
    </submittedName>
</protein>
<accession>A0A448XNJ2</accession>
<organism evidence="2 3">
    <name type="scientific">Protopolystoma xenopodis</name>
    <dbReference type="NCBI Taxonomy" id="117903"/>
    <lineage>
        <taxon>Eukaryota</taxon>
        <taxon>Metazoa</taxon>
        <taxon>Spiralia</taxon>
        <taxon>Lophotrochozoa</taxon>
        <taxon>Platyhelminthes</taxon>
        <taxon>Monogenea</taxon>
        <taxon>Polyopisthocotylea</taxon>
        <taxon>Polystomatidea</taxon>
        <taxon>Polystomatidae</taxon>
        <taxon>Protopolystoma</taxon>
    </lineage>
</organism>
<evidence type="ECO:0000313" key="2">
    <source>
        <dbReference type="EMBL" id="VEL41050.1"/>
    </source>
</evidence>
<dbReference type="Proteomes" id="UP000784294">
    <property type="component" value="Unassembled WGS sequence"/>
</dbReference>
<gene>
    <name evidence="2" type="ORF">PXEA_LOCUS34490</name>
</gene>
<keyword evidence="3" id="KW-1185">Reference proteome</keyword>
<evidence type="ECO:0000313" key="3">
    <source>
        <dbReference type="Proteomes" id="UP000784294"/>
    </source>
</evidence>
<feature type="compositionally biased region" description="Basic residues" evidence="1">
    <location>
        <begin position="1"/>
        <end position="16"/>
    </location>
</feature>
<evidence type="ECO:0000256" key="1">
    <source>
        <dbReference type="SAM" id="MobiDB-lite"/>
    </source>
</evidence>
<sequence length="131" mass="14938">MPQRHRQTASRHRFRSTHPPDRIHAPNATPHLTASPTSFLQQCSSALLAKVWFRPDYVRRLVELSRGQRLSLIVYTIWPGLGSGSPFSKQTRPPQHTLLPTWSPHTGHTLRHNPMCALLGEVGVNNRRLQE</sequence>
<name>A0A448XNJ2_9PLAT</name>
<dbReference type="EMBL" id="CAAALY010267642">
    <property type="protein sequence ID" value="VEL41050.1"/>
    <property type="molecule type" value="Genomic_DNA"/>
</dbReference>
<proteinExistence type="predicted"/>
<reference evidence="2" key="1">
    <citation type="submission" date="2018-11" db="EMBL/GenBank/DDBJ databases">
        <authorList>
            <consortium name="Pathogen Informatics"/>
        </authorList>
    </citation>
    <scope>NUCLEOTIDE SEQUENCE</scope>
</reference>
<comment type="caution">
    <text evidence="2">The sequence shown here is derived from an EMBL/GenBank/DDBJ whole genome shotgun (WGS) entry which is preliminary data.</text>
</comment>